<dbReference type="InterPro" id="IPR018642">
    <property type="entry name" value="DUF2066"/>
</dbReference>
<feature type="region of interest" description="Disordered" evidence="1">
    <location>
        <begin position="365"/>
        <end position="391"/>
    </location>
</feature>
<name>A0ABY5LGX1_9VIBR</name>
<feature type="chain" id="PRO_5045306988" evidence="2">
    <location>
        <begin position="19"/>
        <end position="391"/>
    </location>
</feature>
<reference evidence="3" key="1">
    <citation type="submission" date="2022-07" db="EMBL/GenBank/DDBJ databases">
        <title>Complete genome of Vibrio japonicus strain JCM 31412T and phylogenomic assessment of the Nereis clade of the genus Vibrio.</title>
        <authorList>
            <person name="Shlafstein M.D."/>
            <person name="Emsley S.A."/>
            <person name="Ushijima B."/>
            <person name="Videau P."/>
            <person name="Saw J.H."/>
        </authorList>
    </citation>
    <scope>NUCLEOTIDE SEQUENCE</scope>
    <source>
        <strain evidence="3">JCM 31412</strain>
    </source>
</reference>
<organism evidence="3 4">
    <name type="scientific">Vibrio japonicus</name>
    <dbReference type="NCBI Taxonomy" id="1824638"/>
    <lineage>
        <taxon>Bacteria</taxon>
        <taxon>Pseudomonadati</taxon>
        <taxon>Pseudomonadota</taxon>
        <taxon>Gammaproteobacteria</taxon>
        <taxon>Vibrionales</taxon>
        <taxon>Vibrionaceae</taxon>
        <taxon>Vibrio</taxon>
    </lineage>
</organism>
<dbReference type="RefSeq" id="WP_257085013.1">
    <property type="nucleotide sequence ID" value="NZ_CP102096.1"/>
</dbReference>
<dbReference type="EMBL" id="CP102096">
    <property type="protein sequence ID" value="UUM31289.1"/>
    <property type="molecule type" value="Genomic_DNA"/>
</dbReference>
<keyword evidence="2" id="KW-0732">Signal</keyword>
<proteinExistence type="predicted"/>
<dbReference type="Proteomes" id="UP001058602">
    <property type="component" value="Chromosome 1"/>
</dbReference>
<gene>
    <name evidence="3" type="ORF">NP165_03910</name>
</gene>
<feature type="signal peptide" evidence="2">
    <location>
        <begin position="1"/>
        <end position="18"/>
    </location>
</feature>
<keyword evidence="4" id="KW-1185">Reference proteome</keyword>
<evidence type="ECO:0000313" key="3">
    <source>
        <dbReference type="EMBL" id="UUM31289.1"/>
    </source>
</evidence>
<evidence type="ECO:0000256" key="1">
    <source>
        <dbReference type="SAM" id="MobiDB-lite"/>
    </source>
</evidence>
<evidence type="ECO:0000313" key="4">
    <source>
        <dbReference type="Proteomes" id="UP001058602"/>
    </source>
</evidence>
<protein>
    <submittedName>
        <fullName evidence="3">DUF2066 domain-containing protein</fullName>
    </submittedName>
</protein>
<accession>A0ABY5LGX1</accession>
<dbReference type="Pfam" id="PF09839">
    <property type="entry name" value="DUF2066"/>
    <property type="match status" value="1"/>
</dbReference>
<evidence type="ECO:0000256" key="2">
    <source>
        <dbReference type="SAM" id="SignalP"/>
    </source>
</evidence>
<sequence length="391" mass="42665">MRYLALLALAFTGFPAMAVTHVDLFKTEVVLESTVTDADEKARVEGMKEVIVRASGQKEAISNSVVQKALSQSSDYLEKIRTSRVDGKNRVAMVFNDSQMKSLLVQAGLPLWPEERSTILVWLVEERSEREIIWEHSDSSVLSAIRDAAQRRGLPLLVPVGDFADITGVTASDLWGGFAKVVGQASQRYPVDAVLVVKGEGSDLRWTLYDQKPVAMGQSKQEIVSGASSGAQAESDMVSDVSDYFAEKNSVKVASESKASLTVQFTALNDPISFFILESKLNQLNSVASIDVINMQGAKVVLNLHLLSSREEFQQELVRSVPVVQQDNANEVSKHSAISGEISNAVVEEVPTVEASDTVAPTLTFEWQGKPEARSDNASEEQDKEATVDEN</sequence>